<reference evidence="2" key="1">
    <citation type="submission" date="2020-10" db="EMBL/GenBank/DDBJ databases">
        <title>Ca. Dormibacterota MAGs.</title>
        <authorList>
            <person name="Montgomery K."/>
        </authorList>
    </citation>
    <scope>NUCLEOTIDE SEQUENCE [LARGE SCALE GENOMIC DNA]</scope>
    <source>
        <strain evidence="2">SC8812_S17_10</strain>
    </source>
</reference>
<dbReference type="InterPro" id="IPR006016">
    <property type="entry name" value="UspA"/>
</dbReference>
<evidence type="ECO:0000313" key="2">
    <source>
        <dbReference type="EMBL" id="MBJ7597176.1"/>
    </source>
</evidence>
<comment type="caution">
    <text evidence="2">The sequence shown here is derived from an EMBL/GenBank/DDBJ whole genome shotgun (WGS) entry which is preliminary data.</text>
</comment>
<dbReference type="AlphaFoldDB" id="A0A934JWN2"/>
<accession>A0A934JWN2</accession>
<feature type="domain" description="UspA" evidence="1">
    <location>
        <begin position="50"/>
        <end position="184"/>
    </location>
</feature>
<sequence length="203" mass="21564">MAGLIRFTSWQLEASNSEQDDIAAAMARSAEGPLVLFVPHGARVPGRLARILVPHDGTPATTVALDAVEDLAAGSLAEIVVLHVLGTELPVQAGTLQGPRMLDHDGDDWHDWREEFGRRFPHRSTNMLLGLRVAVGHCSQEILEAAHRLPADLVVLAWKGVMNSGRAWTLRAVCGAAPCPVLLVAAPTPPLLPLAAIAGLSSH</sequence>
<evidence type="ECO:0000259" key="1">
    <source>
        <dbReference type="Pfam" id="PF00582"/>
    </source>
</evidence>
<name>A0A934JWN2_9BACT</name>
<dbReference type="Proteomes" id="UP000612893">
    <property type="component" value="Unassembled WGS sequence"/>
</dbReference>
<keyword evidence="3" id="KW-1185">Reference proteome</keyword>
<dbReference type="RefSeq" id="WP_338199200.1">
    <property type="nucleotide sequence ID" value="NZ_JAEKNR010000040.1"/>
</dbReference>
<organism evidence="2 3">
    <name type="scientific">Candidatus Nephthysia bennettiae</name>
    <dbReference type="NCBI Taxonomy" id="3127016"/>
    <lineage>
        <taxon>Bacteria</taxon>
        <taxon>Bacillati</taxon>
        <taxon>Candidatus Dormiibacterota</taxon>
        <taxon>Candidatus Dormibacteria</taxon>
        <taxon>Candidatus Dormibacterales</taxon>
        <taxon>Candidatus Dormibacteraceae</taxon>
        <taxon>Candidatus Nephthysia</taxon>
    </lineage>
</organism>
<evidence type="ECO:0000313" key="3">
    <source>
        <dbReference type="Proteomes" id="UP000612893"/>
    </source>
</evidence>
<protein>
    <submittedName>
        <fullName evidence="2">Universal stress protein</fullName>
    </submittedName>
</protein>
<dbReference type="Pfam" id="PF00582">
    <property type="entry name" value="Usp"/>
    <property type="match status" value="1"/>
</dbReference>
<dbReference type="CDD" id="cd00293">
    <property type="entry name" value="USP-like"/>
    <property type="match status" value="1"/>
</dbReference>
<proteinExistence type="predicted"/>
<dbReference type="Gene3D" id="3.40.50.12370">
    <property type="match status" value="1"/>
</dbReference>
<dbReference type="SUPFAM" id="SSF52402">
    <property type="entry name" value="Adenine nucleotide alpha hydrolases-like"/>
    <property type="match status" value="1"/>
</dbReference>
<gene>
    <name evidence="2" type="ORF">JF922_03700</name>
</gene>
<dbReference type="EMBL" id="JAEKNR010000040">
    <property type="protein sequence ID" value="MBJ7597176.1"/>
    <property type="molecule type" value="Genomic_DNA"/>
</dbReference>